<feature type="chain" id="PRO_5047281547" description="DUF2259 domain-containing protein" evidence="1">
    <location>
        <begin position="19"/>
        <end position="231"/>
    </location>
</feature>
<dbReference type="EMBL" id="BMOM01000013">
    <property type="protein sequence ID" value="GGM10380.1"/>
    <property type="molecule type" value="Genomic_DNA"/>
</dbReference>
<feature type="signal peptide" evidence="1">
    <location>
        <begin position="1"/>
        <end position="18"/>
    </location>
</feature>
<comment type="caution">
    <text evidence="2">The sequence shown here is derived from an EMBL/GenBank/DDBJ whole genome shotgun (WGS) entry which is preliminary data.</text>
</comment>
<dbReference type="Pfam" id="PF10016">
    <property type="entry name" value="DUF2259"/>
    <property type="match status" value="1"/>
</dbReference>
<evidence type="ECO:0008006" key="4">
    <source>
        <dbReference type="Google" id="ProtNLM"/>
    </source>
</evidence>
<proteinExistence type="predicted"/>
<evidence type="ECO:0000313" key="2">
    <source>
        <dbReference type="EMBL" id="GGM10380.1"/>
    </source>
</evidence>
<sequence>MRPLLALALTANFAAALANERIPVDHVRFSGDSSRVMVLTSGLRDGSGLGTAQLRVFSTSSGVALYTRDRTADAAPNTLRWNLLTQPPAPTKLAAFGLLPGVVSSAKYNRVYPQPYPQWSDGLGAGQTGVIPVNLWSGPVPITLRVYALPSSCPYPDMLQSGDIPAGFSLTVNSQTIHLDTALPPERRCAARYALERVDVRGNRVLMTVRSYGPGFEGPDATAVFVAATLH</sequence>
<keyword evidence="3" id="KW-1185">Reference proteome</keyword>
<gene>
    <name evidence="2" type="ORF">GCM10010841_18500</name>
</gene>
<reference evidence="3" key="1">
    <citation type="journal article" date="2019" name="Int. J. Syst. Evol. Microbiol.">
        <title>The Global Catalogue of Microorganisms (GCM) 10K type strain sequencing project: providing services to taxonomists for standard genome sequencing and annotation.</title>
        <authorList>
            <consortium name="The Broad Institute Genomics Platform"/>
            <consortium name="The Broad Institute Genome Sequencing Center for Infectious Disease"/>
            <person name="Wu L."/>
            <person name="Ma J."/>
        </authorList>
    </citation>
    <scope>NUCLEOTIDE SEQUENCE [LARGE SCALE GENOMIC DNA]</scope>
    <source>
        <strain evidence="3">JCM 15443</strain>
    </source>
</reference>
<accession>A0ABQ2GTG5</accession>
<dbReference type="InterPro" id="IPR018725">
    <property type="entry name" value="DUF2259_secreted"/>
</dbReference>
<name>A0ABQ2GTG5_9DEIO</name>
<dbReference type="Proteomes" id="UP000661918">
    <property type="component" value="Unassembled WGS sequence"/>
</dbReference>
<keyword evidence="1" id="KW-0732">Signal</keyword>
<evidence type="ECO:0000313" key="3">
    <source>
        <dbReference type="Proteomes" id="UP000661918"/>
    </source>
</evidence>
<organism evidence="2 3">
    <name type="scientific">Deinococcus aerophilus</name>
    <dbReference type="NCBI Taxonomy" id="522488"/>
    <lineage>
        <taxon>Bacteria</taxon>
        <taxon>Thermotogati</taxon>
        <taxon>Deinococcota</taxon>
        <taxon>Deinococci</taxon>
        <taxon>Deinococcales</taxon>
        <taxon>Deinococcaceae</taxon>
        <taxon>Deinococcus</taxon>
    </lineage>
</organism>
<protein>
    <recommendedName>
        <fullName evidence="4">DUF2259 domain-containing protein</fullName>
    </recommendedName>
</protein>
<dbReference type="RefSeq" id="WP_188903719.1">
    <property type="nucleotide sequence ID" value="NZ_BMOM01000013.1"/>
</dbReference>
<evidence type="ECO:0000256" key="1">
    <source>
        <dbReference type="SAM" id="SignalP"/>
    </source>
</evidence>